<comment type="catalytic activity">
    <reaction evidence="9">
        <text>N(4)-(alpha-D-Man-(1-&gt;2)-alpha-D-Man-(1-&gt;2)-alpha-D-Man-(1-&gt;3)-[alpha-D-Man-(1-&gt;3)-[alpha-D-Man-(1-&gt;2)-alpha-D-Man-(1-&gt;6)]-alpha-D-Man-(1-&gt;6)]-beta-D-Man-(1-&gt;4)-beta-D-GlcNAc-(1-&gt;4)-beta-D-GlcNAc)-L-asparaginyl-[protein] (N-glucan mannose isomer 8A1,2,3B1,3) + 3 H2O = N(4)-(alpha-D-Man-(1-&gt;3)-[alpha-D-Man-(1-&gt;3)-[alpha-D-Man-(1-&gt;6)]-alpha-D-Man-(1-&gt;6)]-beta-D-Man-(1-&gt;4)-beta-D-GlcNAc-(1-&gt;4)-beta-D-GlcNAc)-L-asparaginyl-[protein] (N-glucan mannose isomer 5A1,2) + 3 beta-D-mannose</text>
        <dbReference type="Rhea" id="RHEA:56028"/>
        <dbReference type="Rhea" id="RHEA-COMP:14358"/>
        <dbReference type="Rhea" id="RHEA-COMP:14367"/>
        <dbReference type="ChEBI" id="CHEBI:15377"/>
        <dbReference type="ChEBI" id="CHEBI:28563"/>
        <dbReference type="ChEBI" id="CHEBI:59087"/>
        <dbReference type="ChEBI" id="CHEBI:60628"/>
        <dbReference type="EC" id="3.2.1.113"/>
    </reaction>
</comment>
<name>A0A6A6H5N1_VIRVR</name>
<dbReference type="GO" id="GO:0005975">
    <property type="term" value="P:carbohydrate metabolic process"/>
    <property type="evidence" value="ECO:0007669"/>
    <property type="project" value="InterPro"/>
</dbReference>
<feature type="binding site" evidence="11">
    <location>
        <position position="587"/>
    </location>
    <ligand>
        <name>Ca(2+)</name>
        <dbReference type="ChEBI" id="CHEBI:29108"/>
    </ligand>
</feature>
<dbReference type="OrthoDB" id="8118055at2759"/>
<dbReference type="InterPro" id="IPR012341">
    <property type="entry name" value="6hp_glycosidase-like_sf"/>
</dbReference>
<comment type="pathway">
    <text evidence="2">Protein modification; protein glycosylation.</text>
</comment>
<dbReference type="GO" id="GO:0005783">
    <property type="term" value="C:endoplasmic reticulum"/>
    <property type="evidence" value="ECO:0007669"/>
    <property type="project" value="TreeGrafter"/>
</dbReference>
<comment type="catalytic activity">
    <reaction evidence="10">
        <text>N(4)-(alpha-D-Man-(1-&gt;2)-alpha-D-Man-(1-&gt;2)-alpha-D-Man-(1-&gt;3)-[alpha-D-Man-(1-&gt;2)-alpha-D-Man-(1-&gt;3)-[alpha-D-Man-(1-&gt;2)-alpha-D-Man-(1-&gt;6)]-alpha-D-Man-(1-&gt;6)]-beta-D-Man-(1-&gt;4)-beta-D-GlcNAc-(1-&gt;4)-beta-D-GlcNAc)-L-asparaginyl-[protein] (N-glucan mannose isomer 9A1,2,3B1,2,3) + 4 H2O = N(4)-(alpha-D-Man-(1-&gt;3)-[alpha-D-Man-(1-&gt;3)-[alpha-D-Man-(1-&gt;6)]-alpha-D-Man-(1-&gt;6)]-beta-D-Man-(1-&gt;4)-beta-D-GlcNAc-(1-&gt;4)-beta-D-GlcNAc)-L-asparaginyl-[protein] (N-glucan mannose isomer 5A1,2) + 4 beta-D-mannose</text>
        <dbReference type="Rhea" id="RHEA:56008"/>
        <dbReference type="Rhea" id="RHEA-COMP:14356"/>
        <dbReference type="Rhea" id="RHEA-COMP:14367"/>
        <dbReference type="ChEBI" id="CHEBI:15377"/>
        <dbReference type="ChEBI" id="CHEBI:28563"/>
        <dbReference type="ChEBI" id="CHEBI:59087"/>
        <dbReference type="ChEBI" id="CHEBI:139493"/>
        <dbReference type="EC" id="3.2.1.113"/>
    </reaction>
</comment>
<dbReference type="GO" id="GO:0036503">
    <property type="term" value="P:ERAD pathway"/>
    <property type="evidence" value="ECO:0007669"/>
    <property type="project" value="UniProtKB-ARBA"/>
</dbReference>
<keyword evidence="16" id="KW-1185">Reference proteome</keyword>
<evidence type="ECO:0000313" key="15">
    <source>
        <dbReference type="EMBL" id="KAF2233322.1"/>
    </source>
</evidence>
<evidence type="ECO:0000313" key="16">
    <source>
        <dbReference type="Proteomes" id="UP000800092"/>
    </source>
</evidence>
<dbReference type="Proteomes" id="UP000800092">
    <property type="component" value="Unassembled WGS sequence"/>
</dbReference>
<dbReference type="InterPro" id="IPR001382">
    <property type="entry name" value="Glyco_hydro_47"/>
</dbReference>
<dbReference type="GO" id="GO:0005509">
    <property type="term" value="F:calcium ion binding"/>
    <property type="evidence" value="ECO:0007669"/>
    <property type="project" value="InterPro"/>
</dbReference>
<keyword evidence="6 12" id="KW-1015">Disulfide bond</keyword>
<protein>
    <recommendedName>
        <fullName evidence="13">alpha-1,2-Mannosidase</fullName>
        <ecNumber evidence="13">3.2.1.-</ecNumber>
    </recommendedName>
</protein>
<evidence type="ECO:0000256" key="12">
    <source>
        <dbReference type="PIRSR" id="PIRSR601382-3"/>
    </source>
</evidence>
<dbReference type="InterPro" id="IPR036026">
    <property type="entry name" value="Seven-hairpin_glycosidases"/>
</dbReference>
<dbReference type="PANTHER" id="PTHR11742">
    <property type="entry name" value="MANNOSYL-OLIGOSACCHARIDE ALPHA-1,2-MANNOSIDASE-RELATED"/>
    <property type="match status" value="1"/>
</dbReference>
<dbReference type="SUPFAM" id="SSF48225">
    <property type="entry name" value="Seven-hairpin glycosidases"/>
    <property type="match status" value="1"/>
</dbReference>
<keyword evidence="11" id="KW-0106">Calcium</keyword>
<dbReference type="Gene3D" id="1.50.10.10">
    <property type="match status" value="1"/>
</dbReference>
<accession>A0A6A6H5N1</accession>
<sequence>MASLLLAISPLLQIATAAYSPAITTYQGPAPPHITETHGPIRASYAHPNQATSSLTGIPSYTVTSASSYSIAYTNSTSPATPTATGNGTLPACKKIQYDFPAGQGGNATRAAAVAEAYQYAWNAYRQYAFGKDELLPLNRSYIQDWYGWGVTIVDGIDTAIVMNLTDIVEEQLAYIQTIDFTTTPYGPVEIFDTSIRYLGGLLSSHDLLKSGLFPNSYNQDQVNALLSQAVTLANKIAYGFDTTTGIASTNVNFTSNTPIQGTYTVGNITYNSTNTASAGTFLLDWLRLSDLTGNDTYRQLVERGESYLVNPNPAPAYPGLVGTQFDVDSGRLLSFDGGWHSGVDSFLEYLLKSYQYEQTPSTTQYKNFWLQAVQSTVENIALHPYNFPDLTFISELDVNGTITQTMDDYSCFAGGNFLLGCKFLDMPELCDLGVAAADGCHQTYNTTLTGLGPLYWGWYNSSNEQYDPLEDNDAAARKFAAEYGYFIEYQDETWADFPESIESWFYAYRITGDPRWAEYVWEVFLAINETARNDVAFTHVNNVNMPFGGSQSNALDSFFFAEVLKYIYLTFADPNVVNLEQFVFNTESHPLLVQCGIGDIDDNSGGNATGAPSHNVRRKFEHAVK</sequence>
<keyword evidence="4 14" id="KW-0732">Signal</keyword>
<evidence type="ECO:0000256" key="8">
    <source>
        <dbReference type="ARBA" id="ARBA00023295"/>
    </source>
</evidence>
<feature type="chain" id="PRO_5025352312" description="alpha-1,2-Mannosidase" evidence="14">
    <location>
        <begin position="18"/>
        <end position="626"/>
    </location>
</feature>
<dbReference type="EC" id="3.2.1.-" evidence="13"/>
<evidence type="ECO:0000256" key="5">
    <source>
        <dbReference type="ARBA" id="ARBA00022801"/>
    </source>
</evidence>
<dbReference type="Pfam" id="PF01532">
    <property type="entry name" value="Glyco_hydro_47"/>
    <property type="match status" value="1"/>
</dbReference>
<proteinExistence type="inferred from homology"/>
<evidence type="ECO:0000256" key="9">
    <source>
        <dbReference type="ARBA" id="ARBA00047669"/>
    </source>
</evidence>
<evidence type="ECO:0000256" key="3">
    <source>
        <dbReference type="ARBA" id="ARBA00007658"/>
    </source>
</evidence>
<evidence type="ECO:0000256" key="14">
    <source>
        <dbReference type="SAM" id="SignalP"/>
    </source>
</evidence>
<gene>
    <name evidence="15" type="ORF">EV356DRAFT_448537</name>
</gene>
<reference evidence="15" key="1">
    <citation type="journal article" date="2020" name="Stud. Mycol.">
        <title>101 Dothideomycetes genomes: a test case for predicting lifestyles and emergence of pathogens.</title>
        <authorList>
            <person name="Haridas S."/>
            <person name="Albert R."/>
            <person name="Binder M."/>
            <person name="Bloem J."/>
            <person name="Labutti K."/>
            <person name="Salamov A."/>
            <person name="Andreopoulos B."/>
            <person name="Baker S."/>
            <person name="Barry K."/>
            <person name="Bills G."/>
            <person name="Bluhm B."/>
            <person name="Cannon C."/>
            <person name="Castanera R."/>
            <person name="Culley D."/>
            <person name="Daum C."/>
            <person name="Ezra D."/>
            <person name="Gonzalez J."/>
            <person name="Henrissat B."/>
            <person name="Kuo A."/>
            <person name="Liang C."/>
            <person name="Lipzen A."/>
            <person name="Lutzoni F."/>
            <person name="Magnuson J."/>
            <person name="Mondo S."/>
            <person name="Nolan M."/>
            <person name="Ohm R."/>
            <person name="Pangilinan J."/>
            <person name="Park H.-J."/>
            <person name="Ramirez L."/>
            <person name="Alfaro M."/>
            <person name="Sun H."/>
            <person name="Tritt A."/>
            <person name="Yoshinaga Y."/>
            <person name="Zwiers L.-H."/>
            <person name="Turgeon B."/>
            <person name="Goodwin S."/>
            <person name="Spatafora J."/>
            <person name="Crous P."/>
            <person name="Grigoriev I."/>
        </authorList>
    </citation>
    <scope>NUCLEOTIDE SEQUENCE</scope>
    <source>
        <strain evidence="15">Tuck. ex Michener</strain>
    </source>
</reference>
<evidence type="ECO:0000256" key="1">
    <source>
        <dbReference type="ARBA" id="ARBA00001913"/>
    </source>
</evidence>
<comment type="similarity">
    <text evidence="3 13">Belongs to the glycosyl hydrolase 47 family.</text>
</comment>
<dbReference type="UniPathway" id="UPA00378"/>
<dbReference type="GO" id="GO:0016020">
    <property type="term" value="C:membrane"/>
    <property type="evidence" value="ECO:0007669"/>
    <property type="project" value="InterPro"/>
</dbReference>
<feature type="signal peptide" evidence="14">
    <location>
        <begin position="1"/>
        <end position="17"/>
    </location>
</feature>
<dbReference type="PANTHER" id="PTHR11742:SF101">
    <property type="entry name" value="MANNOSYL-OLIGOSACCHARIDE ALPHA-1,2-MANNOSIDASE 1B"/>
    <property type="match status" value="1"/>
</dbReference>
<evidence type="ECO:0000256" key="4">
    <source>
        <dbReference type="ARBA" id="ARBA00022729"/>
    </source>
</evidence>
<evidence type="ECO:0000256" key="10">
    <source>
        <dbReference type="ARBA" id="ARBA00048605"/>
    </source>
</evidence>
<evidence type="ECO:0000256" key="6">
    <source>
        <dbReference type="ARBA" id="ARBA00023157"/>
    </source>
</evidence>
<dbReference type="GO" id="GO:0004571">
    <property type="term" value="F:mannosyl-oligosaccharide 1,2-alpha-mannosidase activity"/>
    <property type="evidence" value="ECO:0007669"/>
    <property type="project" value="UniProtKB-EC"/>
</dbReference>
<dbReference type="AlphaFoldDB" id="A0A6A6H5N1"/>
<evidence type="ECO:0000256" key="13">
    <source>
        <dbReference type="RuleBase" id="RU361193"/>
    </source>
</evidence>
<organism evidence="15 16">
    <name type="scientific">Viridothelium virens</name>
    <name type="common">Speckled blister lichen</name>
    <name type="synonym">Trypethelium virens</name>
    <dbReference type="NCBI Taxonomy" id="1048519"/>
    <lineage>
        <taxon>Eukaryota</taxon>
        <taxon>Fungi</taxon>
        <taxon>Dikarya</taxon>
        <taxon>Ascomycota</taxon>
        <taxon>Pezizomycotina</taxon>
        <taxon>Dothideomycetes</taxon>
        <taxon>Dothideomycetes incertae sedis</taxon>
        <taxon>Trypetheliales</taxon>
        <taxon>Trypetheliaceae</taxon>
        <taxon>Viridothelium</taxon>
    </lineage>
</organism>
<dbReference type="EMBL" id="ML991807">
    <property type="protein sequence ID" value="KAF2233322.1"/>
    <property type="molecule type" value="Genomic_DNA"/>
</dbReference>
<dbReference type="PRINTS" id="PR00747">
    <property type="entry name" value="GLYHDRLASE47"/>
</dbReference>
<feature type="disulfide bond" evidence="12">
    <location>
        <begin position="412"/>
        <end position="441"/>
    </location>
</feature>
<keyword evidence="8 13" id="KW-0326">Glycosidase</keyword>
<evidence type="ECO:0000256" key="11">
    <source>
        <dbReference type="PIRSR" id="PIRSR601382-2"/>
    </source>
</evidence>
<keyword evidence="5 13" id="KW-0378">Hydrolase</keyword>
<comment type="cofactor">
    <cofactor evidence="1 11">
        <name>Ca(2+)</name>
        <dbReference type="ChEBI" id="CHEBI:29108"/>
    </cofactor>
</comment>
<evidence type="ECO:0000256" key="2">
    <source>
        <dbReference type="ARBA" id="ARBA00004922"/>
    </source>
</evidence>
<evidence type="ECO:0000256" key="7">
    <source>
        <dbReference type="ARBA" id="ARBA00023180"/>
    </source>
</evidence>
<dbReference type="InterPro" id="IPR050749">
    <property type="entry name" value="Glycosyl_Hydrolase_47"/>
</dbReference>
<keyword evidence="11" id="KW-0479">Metal-binding</keyword>
<keyword evidence="7" id="KW-0325">Glycoprotein</keyword>